<dbReference type="SUPFAM" id="SSF56672">
    <property type="entry name" value="DNA/RNA polymerases"/>
    <property type="match status" value="1"/>
</dbReference>
<keyword evidence="3" id="KW-0548">Nucleotidyltransferase</keyword>
<dbReference type="GO" id="GO:0000166">
    <property type="term" value="F:nucleotide binding"/>
    <property type="evidence" value="ECO:0007669"/>
    <property type="project" value="UniProtKB-KW"/>
</dbReference>
<keyword evidence="5" id="KW-0693">Viral RNA replication</keyword>
<dbReference type="Gene3D" id="3.30.70.270">
    <property type="match status" value="1"/>
</dbReference>
<keyword evidence="1 7" id="KW-0696">RNA-directed RNA polymerase</keyword>
<protein>
    <submittedName>
        <fullName evidence="7">RNA-dependent RNA polymerase</fullName>
    </submittedName>
</protein>
<accession>A0AB39J628</accession>
<dbReference type="PROSITE" id="PS50507">
    <property type="entry name" value="RDRP_SSRNA_POS"/>
    <property type="match status" value="1"/>
</dbReference>
<dbReference type="GO" id="GO:0039694">
    <property type="term" value="P:viral RNA genome replication"/>
    <property type="evidence" value="ECO:0007669"/>
    <property type="project" value="InterPro"/>
</dbReference>
<sequence>MKSLIIKRYEMDRPTFNSLQYLTKVKPHLIRKDPFLIDDFVYDTLSTRFGKETVDEFVGYTRSYYTLEGHYYNLWKYDRIIQRKPQDPLLDLAIMKAKYAFKLPRPVQSYRWDDLASVPFIPSSSAGWGFVGKKGDPGNHAAAISKAVLCLNWWLEELNKPVTTFRYHPDLAWTRTQIGTVEDPKIRNVWGKSFDNIILEGITAAPLIDAYRVSNTPMPLGINYYKKLPSIIQRSIYDGITYKQGVGIDLSSFDSSVMPWLIEECFDILEDNIIFSDEMAYKSFQYSKHFFIHTPVVMPDGRLWLKHLGVPSGSYFTQLVDSIANYIATIYVQLCIYGQSFETHVLGDDSIFGVPVEFGDIHLNDYIPHYERLGFTLHPDKSITTVRTEELTFLGHCCRGARVDRETAGMMRLALFPEHPVAGPAHSINRIKGLLLDSALNSWPVIHLHDLMMTRWRNELHGGADRFVTTEKDWLVSVLNFTLPPSHINTVKIFTLT</sequence>
<feature type="domain" description="RdRp catalytic" evidence="6">
    <location>
        <begin position="243"/>
        <end position="362"/>
    </location>
</feature>
<evidence type="ECO:0000313" key="7">
    <source>
        <dbReference type="EMBL" id="XDO01458.1"/>
    </source>
</evidence>
<dbReference type="InterPro" id="IPR043128">
    <property type="entry name" value="Rev_trsase/Diguanyl_cyclase"/>
</dbReference>
<evidence type="ECO:0000256" key="4">
    <source>
        <dbReference type="ARBA" id="ARBA00022741"/>
    </source>
</evidence>
<evidence type="ECO:0000259" key="6">
    <source>
        <dbReference type="PROSITE" id="PS50507"/>
    </source>
</evidence>
<keyword evidence="2" id="KW-0808">Transferase</keyword>
<organism evidence="7">
    <name type="scientific">Chihuahua culicoides partitivirus 1</name>
    <dbReference type="NCBI Taxonomy" id="3239313"/>
    <lineage>
        <taxon>Viruses</taxon>
        <taxon>Riboviria</taxon>
        <taxon>Orthornavirae</taxon>
        <taxon>Pisuviricota</taxon>
        <taxon>Duplopiviricetes</taxon>
        <taxon>Durnavirales</taxon>
        <taxon>Partitiviridae</taxon>
    </lineage>
</organism>
<reference evidence="7" key="2">
    <citation type="submission" date="2024-01" db="EMBL/GenBank/DDBJ databases">
        <authorList>
            <person name="Laredo-Tiscareno S.V."/>
            <person name="Garza-Hernandez J.A."/>
            <person name="Tangudu C.S."/>
            <person name="Rodriguez-Alarcon C.A."/>
            <person name="Adame-Gallegos J.R."/>
            <person name="De Luna Santillana E.J."/>
            <person name="Huerta-Jimenez H."/>
            <person name="Gonzalez-Pena R."/>
            <person name="Dankaona W."/>
            <person name="Rivera-Martinez A."/>
            <person name="Rubio-Tabares E."/>
            <person name="Beristain-Ruiz D.M."/>
            <person name="Blitvich B.J."/>
        </authorList>
    </citation>
    <scope>NUCLEOTIDE SEQUENCE</scope>
    <source>
        <strain evidence="7">CCPV1-Mex</strain>
    </source>
</reference>
<dbReference type="GO" id="GO:0003968">
    <property type="term" value="F:RNA-directed RNA polymerase activity"/>
    <property type="evidence" value="ECO:0007669"/>
    <property type="project" value="UniProtKB-KW"/>
</dbReference>
<dbReference type="InterPro" id="IPR043502">
    <property type="entry name" value="DNA/RNA_pol_sf"/>
</dbReference>
<evidence type="ECO:0000256" key="2">
    <source>
        <dbReference type="ARBA" id="ARBA00022679"/>
    </source>
</evidence>
<evidence type="ECO:0000256" key="3">
    <source>
        <dbReference type="ARBA" id="ARBA00022695"/>
    </source>
</evidence>
<name>A0AB39J628_9VIRU</name>
<proteinExistence type="predicted"/>
<evidence type="ECO:0000256" key="1">
    <source>
        <dbReference type="ARBA" id="ARBA00022484"/>
    </source>
</evidence>
<dbReference type="EMBL" id="PP101791">
    <property type="protein sequence ID" value="XDO01458.1"/>
    <property type="molecule type" value="Genomic_RNA"/>
</dbReference>
<dbReference type="Pfam" id="PF00680">
    <property type="entry name" value="RdRP_1"/>
    <property type="match status" value="1"/>
</dbReference>
<dbReference type="InterPro" id="IPR001205">
    <property type="entry name" value="RNA-dir_pol_C"/>
</dbReference>
<dbReference type="GO" id="GO:0006351">
    <property type="term" value="P:DNA-templated transcription"/>
    <property type="evidence" value="ECO:0007669"/>
    <property type="project" value="InterPro"/>
</dbReference>
<keyword evidence="4" id="KW-0547">Nucleotide-binding</keyword>
<evidence type="ECO:0000256" key="5">
    <source>
        <dbReference type="ARBA" id="ARBA00022953"/>
    </source>
</evidence>
<dbReference type="InterPro" id="IPR007094">
    <property type="entry name" value="RNA-dir_pol_PSvirus"/>
</dbReference>
<reference evidence="7" key="1">
    <citation type="journal article" date="2024" name="Viruses">
        <title>Discovery of Novel Viruses in Culicoides Biting Midges in Chihuahua, Mexico.</title>
        <authorList>
            <person name="Laredo-Tiscareno S.V."/>
            <person name="Garza-Hernandez J.A."/>
            <person name="Tangudu C.S."/>
            <person name="Dankaona W."/>
            <person name="Rodriguez-Alarcon C.A."/>
            <person name="Adame-Gallegos J.R."/>
            <person name="De Luna Santillana E.J."/>
            <person name="Huerta H."/>
            <person name="Gonzalez-Pena R."/>
            <person name="Rivera-Martinez A."/>
            <person name="Rubio-Tabares E."/>
            <person name="Beristain-Ruiz D.M."/>
            <person name="Blitvich B.J."/>
        </authorList>
    </citation>
    <scope>NUCLEOTIDE SEQUENCE</scope>
    <source>
        <strain evidence="7">CCPV1-Mex</strain>
    </source>
</reference>
<dbReference type="GO" id="GO:0003723">
    <property type="term" value="F:RNA binding"/>
    <property type="evidence" value="ECO:0007669"/>
    <property type="project" value="InterPro"/>
</dbReference>